<dbReference type="Gene3D" id="2.60.40.10">
    <property type="entry name" value="Immunoglobulins"/>
    <property type="match status" value="1"/>
</dbReference>
<dbReference type="Proteomes" id="UP000824065">
    <property type="component" value="Unassembled WGS sequence"/>
</dbReference>
<dbReference type="Pfam" id="PF00128">
    <property type="entry name" value="Alpha-amylase"/>
    <property type="match status" value="1"/>
</dbReference>
<protein>
    <submittedName>
        <fullName evidence="6">Glycoside hydrolase family 13 protein</fullName>
    </submittedName>
</protein>
<evidence type="ECO:0000256" key="3">
    <source>
        <dbReference type="ARBA" id="ARBA00023001"/>
    </source>
</evidence>
<dbReference type="InterPro" id="IPR013783">
    <property type="entry name" value="Ig-like_fold"/>
</dbReference>
<dbReference type="InterPro" id="IPR004185">
    <property type="entry name" value="Glyco_hydro_13_lg-like_dom"/>
</dbReference>
<accession>A0A9D2FGP6</accession>
<dbReference type="InterPro" id="IPR045857">
    <property type="entry name" value="O16G_dom_2"/>
</dbReference>
<dbReference type="CDD" id="cd11338">
    <property type="entry name" value="AmyAc_CMD"/>
    <property type="match status" value="1"/>
</dbReference>
<feature type="domain" description="Glycosyl hydrolase family 13 catalytic" evidence="5">
    <location>
        <begin position="142"/>
        <end position="498"/>
    </location>
</feature>
<evidence type="ECO:0000256" key="2">
    <source>
        <dbReference type="ARBA" id="ARBA00022801"/>
    </source>
</evidence>
<evidence type="ECO:0000256" key="4">
    <source>
        <dbReference type="ARBA" id="ARBA00023295"/>
    </source>
</evidence>
<evidence type="ECO:0000256" key="1">
    <source>
        <dbReference type="ARBA" id="ARBA00008061"/>
    </source>
</evidence>
<evidence type="ECO:0000313" key="6">
    <source>
        <dbReference type="EMBL" id="HIZ58810.1"/>
    </source>
</evidence>
<dbReference type="InterPro" id="IPR014756">
    <property type="entry name" value="Ig_E-set"/>
</dbReference>
<dbReference type="PANTHER" id="PTHR10357:SF210">
    <property type="entry name" value="MALTODEXTRIN GLUCOSIDASE"/>
    <property type="match status" value="1"/>
</dbReference>
<comment type="caution">
    <text evidence="6">The sequence shown here is derived from an EMBL/GenBank/DDBJ whole genome shotgun (WGS) entry which is preliminary data.</text>
</comment>
<dbReference type="SMART" id="SM00642">
    <property type="entry name" value="Aamy"/>
    <property type="match status" value="1"/>
</dbReference>
<dbReference type="EMBL" id="DXBJ01000072">
    <property type="protein sequence ID" value="HIZ58810.1"/>
    <property type="molecule type" value="Genomic_DNA"/>
</dbReference>
<keyword evidence="3" id="KW-0119">Carbohydrate metabolism</keyword>
<dbReference type="SUPFAM" id="SSF81296">
    <property type="entry name" value="E set domains"/>
    <property type="match status" value="1"/>
</dbReference>
<evidence type="ECO:0000313" key="7">
    <source>
        <dbReference type="Proteomes" id="UP000824065"/>
    </source>
</evidence>
<proteinExistence type="inferred from homology"/>
<keyword evidence="3" id="KW-0136">Cellulose degradation</keyword>
<dbReference type="Gene3D" id="3.90.400.10">
    <property type="entry name" value="Oligo-1,6-glucosidase, Domain 2"/>
    <property type="match status" value="1"/>
</dbReference>
<dbReference type="InterPro" id="IPR006047">
    <property type="entry name" value="GH13_cat_dom"/>
</dbReference>
<dbReference type="AlphaFoldDB" id="A0A9D2FGP6"/>
<reference evidence="6" key="1">
    <citation type="journal article" date="2021" name="PeerJ">
        <title>Extensive microbial diversity within the chicken gut microbiome revealed by metagenomics and culture.</title>
        <authorList>
            <person name="Gilroy R."/>
            <person name="Ravi A."/>
            <person name="Getino M."/>
            <person name="Pursley I."/>
            <person name="Horton D.L."/>
            <person name="Alikhan N.F."/>
            <person name="Baker D."/>
            <person name="Gharbi K."/>
            <person name="Hall N."/>
            <person name="Watson M."/>
            <person name="Adriaenssens E.M."/>
            <person name="Foster-Nyarko E."/>
            <person name="Jarju S."/>
            <person name="Secka A."/>
            <person name="Antonio M."/>
            <person name="Oren A."/>
            <person name="Chaudhuri R.R."/>
            <person name="La Ragione R."/>
            <person name="Hildebrand F."/>
            <person name="Pallen M.J."/>
        </authorList>
    </citation>
    <scope>NUCLEOTIDE SEQUENCE</scope>
    <source>
        <strain evidence="6">ChiBcec16-3735</strain>
    </source>
</reference>
<reference evidence="6" key="2">
    <citation type="submission" date="2021-04" db="EMBL/GenBank/DDBJ databases">
        <authorList>
            <person name="Gilroy R."/>
        </authorList>
    </citation>
    <scope>NUCLEOTIDE SEQUENCE</scope>
    <source>
        <strain evidence="6">ChiBcec16-3735</strain>
    </source>
</reference>
<name>A0A9D2FGP6_9FIRM</name>
<keyword evidence="3" id="KW-0624">Polysaccharide degradation</keyword>
<dbReference type="SUPFAM" id="SSF51445">
    <property type="entry name" value="(Trans)glycosidases"/>
    <property type="match status" value="1"/>
</dbReference>
<evidence type="ECO:0000259" key="5">
    <source>
        <dbReference type="SMART" id="SM00642"/>
    </source>
</evidence>
<dbReference type="GO" id="GO:0004553">
    <property type="term" value="F:hydrolase activity, hydrolyzing O-glycosyl compounds"/>
    <property type="evidence" value="ECO:0007669"/>
    <property type="project" value="InterPro"/>
</dbReference>
<keyword evidence="2 6" id="KW-0378">Hydrolase</keyword>
<comment type="similarity">
    <text evidence="1">Belongs to the glycosyl hydrolase 13 family.</text>
</comment>
<keyword evidence="4" id="KW-0326">Glycosidase</keyword>
<gene>
    <name evidence="6" type="ORF">H9725_09625</name>
</gene>
<organism evidence="6 7">
    <name type="scientific">Candidatus Faecalibacterium gallistercoris</name>
    <dbReference type="NCBI Taxonomy" id="2838579"/>
    <lineage>
        <taxon>Bacteria</taxon>
        <taxon>Bacillati</taxon>
        <taxon>Bacillota</taxon>
        <taxon>Clostridia</taxon>
        <taxon>Eubacteriales</taxon>
        <taxon>Oscillospiraceae</taxon>
        <taxon>Faecalibacterium</taxon>
    </lineage>
</organism>
<dbReference type="Pfam" id="PF02903">
    <property type="entry name" value="Alpha-amylase_N"/>
    <property type="match status" value="1"/>
</dbReference>
<dbReference type="PANTHER" id="PTHR10357">
    <property type="entry name" value="ALPHA-AMYLASE FAMILY MEMBER"/>
    <property type="match status" value="1"/>
</dbReference>
<dbReference type="CDD" id="cd02857">
    <property type="entry name" value="E_set_CDase_PDE_N"/>
    <property type="match status" value="1"/>
</dbReference>
<dbReference type="Gene3D" id="3.20.20.80">
    <property type="entry name" value="Glycosidases"/>
    <property type="match status" value="1"/>
</dbReference>
<dbReference type="InterPro" id="IPR017853">
    <property type="entry name" value="GH"/>
</dbReference>
<sequence>MNAAAIYHEARTPLCCALDPETLQITLRTGQEVDRVTLIYADPYEAGIAGGEESWQGRRMEMRPAAQLEHCQLWRAVLRPPYRRLRYCFEVGQGGEAWYYYEDGLRSKLQLDNRVQCFTMPWMNPSDVIAPPDWVRQTVWYQIFPDRFCRGGSGRPGGLPWRDGPVTNADRFGGDLAGITAKLPYLARLGVNGLYLNPLFASGSIHKYDTTDYARVDPDFGSEADLEQLVRTAHSLGIRVMLDAVFNHCGPGFAPWRDVVDHGPSSPYWNWFFIRQWPFQEGETRDGRYFSFAFHGGMPKLNTNNPDVQEYLTALCESWVQRYDIDAIRFDVGNEIAHSFLRRLRARLKARKPSLYLLGEIWHDAPAWLEGDEYDAVMHYPLQSAIRRFFEDKAQPAAAFGWDVGRCMSVYAPQVNTVQFTLLDSHDTIRLRNRVSGEAEYWQQLAALFTLPGSPCVYYGTELMLEGGPDPDCRRCMPWARLEAEGPHPVLCQLIALRRQEPAFQSSEIRFLPGEGRLVRYRRGEPGPGQLEVCLNAGRQPEAVGPGGADLFALAWDGETLAPGGILIRRV</sequence>
<dbReference type="GO" id="GO:0030245">
    <property type="term" value="P:cellulose catabolic process"/>
    <property type="evidence" value="ECO:0007669"/>
    <property type="project" value="UniProtKB-KW"/>
</dbReference>